<dbReference type="EMBL" id="BK014960">
    <property type="protein sequence ID" value="DAD84502.1"/>
    <property type="molecule type" value="Genomic_DNA"/>
</dbReference>
<protein>
    <submittedName>
        <fullName evidence="3">PROTEIN I, ELECTRON TRANSPORT</fullName>
    </submittedName>
</protein>
<name>A0A8S5MQB9_9CAUD</name>
<feature type="transmembrane region" description="Helical" evidence="2">
    <location>
        <begin position="41"/>
        <end position="63"/>
    </location>
</feature>
<accession>A0A8S5MQB9</accession>
<evidence type="ECO:0000313" key="3">
    <source>
        <dbReference type="EMBL" id="DAD84502.1"/>
    </source>
</evidence>
<feature type="compositionally biased region" description="Basic residues" evidence="1">
    <location>
        <begin position="70"/>
        <end position="80"/>
    </location>
</feature>
<feature type="region of interest" description="Disordered" evidence="1">
    <location>
        <begin position="68"/>
        <end position="94"/>
    </location>
</feature>
<dbReference type="PROSITE" id="PS51257">
    <property type="entry name" value="PROKAR_LIPOPROTEIN"/>
    <property type="match status" value="1"/>
</dbReference>
<organism evidence="3">
    <name type="scientific">Myoviridae sp. ctCjb12</name>
    <dbReference type="NCBI Taxonomy" id="2826631"/>
    <lineage>
        <taxon>Viruses</taxon>
        <taxon>Duplodnaviria</taxon>
        <taxon>Heunggongvirae</taxon>
        <taxon>Uroviricota</taxon>
        <taxon>Caudoviricetes</taxon>
    </lineage>
</organism>
<keyword evidence="2" id="KW-0812">Transmembrane</keyword>
<sequence length="94" mass="10333">MKIKSTVLHILAAGCGCLGLLYGLGLEGSAQVGGTISDSQFITAMVLILAALALIRLGFSAEAREEQEARRRKRIDRRHARPQEPAYRQNRRDA</sequence>
<keyword evidence="2" id="KW-0472">Membrane</keyword>
<proteinExistence type="predicted"/>
<reference evidence="3" key="1">
    <citation type="journal article" date="2021" name="Proc. Natl. Acad. Sci. U.S.A.">
        <title>A Catalog of Tens of Thousands of Viruses from Human Metagenomes Reveals Hidden Associations with Chronic Diseases.</title>
        <authorList>
            <person name="Tisza M.J."/>
            <person name="Buck C.B."/>
        </authorList>
    </citation>
    <scope>NUCLEOTIDE SEQUENCE</scope>
    <source>
        <strain evidence="3">CtCjb12</strain>
    </source>
</reference>
<evidence type="ECO:0000256" key="1">
    <source>
        <dbReference type="SAM" id="MobiDB-lite"/>
    </source>
</evidence>
<evidence type="ECO:0000256" key="2">
    <source>
        <dbReference type="SAM" id="Phobius"/>
    </source>
</evidence>
<keyword evidence="2" id="KW-1133">Transmembrane helix</keyword>